<gene>
    <name evidence="1" type="ORF">BsIDN1_56420</name>
</gene>
<dbReference type="AlphaFoldDB" id="A0A5S9MIM7"/>
<reference evidence="1 2" key="1">
    <citation type="submission" date="2019-12" db="EMBL/GenBank/DDBJ databases">
        <title>Full genome sequence of a Bacillus safensis strain isolated from commercially available natto in Indonesia.</title>
        <authorList>
            <person name="Yoshida M."/>
            <person name="Uomi M."/>
            <person name="Waturangi D."/>
            <person name="Ekaputri J.J."/>
            <person name="Setiamarga D.H.E."/>
        </authorList>
    </citation>
    <scope>NUCLEOTIDE SEQUENCE [LARGE SCALE GENOMIC DNA]</scope>
    <source>
        <strain evidence="1 2">IDN1</strain>
    </source>
</reference>
<proteinExistence type="predicted"/>
<dbReference type="EMBL" id="AP021906">
    <property type="protein sequence ID" value="BBP92024.1"/>
    <property type="molecule type" value="Genomic_DNA"/>
</dbReference>
<sequence>MTNHELIAEHVILEYLEGSRTDLGISIIFAAETKESLAENISTLVRYINEEEGDILIQHKKAVRIPFQLDTHQRGDNELFARTLRTLDHQVGMTNSIPETVSFLDLFHAKQVDDIGIREKNG</sequence>
<evidence type="ECO:0000313" key="2">
    <source>
        <dbReference type="Proteomes" id="UP000464658"/>
    </source>
</evidence>
<evidence type="ECO:0000313" key="1">
    <source>
        <dbReference type="EMBL" id="BBP92024.1"/>
    </source>
</evidence>
<organism evidence="1 2">
    <name type="scientific">Bacillus safensis</name>
    <dbReference type="NCBI Taxonomy" id="561879"/>
    <lineage>
        <taxon>Bacteria</taxon>
        <taxon>Bacillati</taxon>
        <taxon>Bacillota</taxon>
        <taxon>Bacilli</taxon>
        <taxon>Bacillales</taxon>
        <taxon>Bacillaceae</taxon>
        <taxon>Bacillus</taxon>
    </lineage>
</organism>
<protein>
    <submittedName>
        <fullName evidence="1">Uncharacterized protein</fullName>
    </submittedName>
</protein>
<dbReference type="Proteomes" id="UP000464658">
    <property type="component" value="Chromosome"/>
</dbReference>
<name>A0A5S9MIM7_BACIA</name>
<accession>A0A5S9MIM7</accession>